<keyword evidence="4" id="KW-1185">Reference proteome</keyword>
<evidence type="ECO:0000313" key="3">
    <source>
        <dbReference type="EMBL" id="PJZ75029.1"/>
    </source>
</evidence>
<keyword evidence="1" id="KW-0812">Transmembrane</keyword>
<feature type="transmembrane region" description="Helical" evidence="1">
    <location>
        <begin position="35"/>
        <end position="58"/>
    </location>
</feature>
<dbReference type="RefSeq" id="WP_100712480.1">
    <property type="nucleotide sequence ID" value="NZ_NPDY01000001.1"/>
</dbReference>
<evidence type="ECO:0000313" key="4">
    <source>
        <dbReference type="Proteomes" id="UP000231962"/>
    </source>
</evidence>
<feature type="transmembrane region" description="Helical" evidence="1">
    <location>
        <begin position="65"/>
        <end position="83"/>
    </location>
</feature>
<evidence type="ECO:0000313" key="2">
    <source>
        <dbReference type="EMBL" id="PJZ71495.1"/>
    </source>
</evidence>
<comment type="caution">
    <text evidence="3">The sequence shown here is derived from an EMBL/GenBank/DDBJ whole genome shotgun (WGS) entry which is preliminary data.</text>
</comment>
<accession>A0A2M9ZST7</accession>
<evidence type="ECO:0000313" key="5">
    <source>
        <dbReference type="Proteomes" id="UP000231990"/>
    </source>
</evidence>
<dbReference type="Proteomes" id="UP000231962">
    <property type="component" value="Unassembled WGS sequence"/>
</dbReference>
<keyword evidence="1" id="KW-1133">Transmembrane helix</keyword>
<gene>
    <name evidence="2" type="ORF">CH360_03125</name>
    <name evidence="3" type="ORF">CH373_03130</name>
</gene>
<reference evidence="4 5" key="1">
    <citation type="submission" date="2017-07" db="EMBL/GenBank/DDBJ databases">
        <title>Leptospira spp. isolated from tropical soils.</title>
        <authorList>
            <person name="Thibeaux R."/>
            <person name="Iraola G."/>
            <person name="Ferres I."/>
            <person name="Bierque E."/>
            <person name="Girault D."/>
            <person name="Soupe-Gilbert M.-E."/>
            <person name="Picardeau M."/>
            <person name="Goarant C."/>
        </authorList>
    </citation>
    <scope>NUCLEOTIDE SEQUENCE [LARGE SCALE GENOMIC DNA]</scope>
    <source>
        <strain evidence="3 5">FH1-B-B1</strain>
        <strain evidence="2 4">FH1-B-C1</strain>
    </source>
</reference>
<dbReference type="EMBL" id="NPDZ01000001">
    <property type="protein sequence ID" value="PJZ75029.1"/>
    <property type="molecule type" value="Genomic_DNA"/>
</dbReference>
<dbReference type="OrthoDB" id="343823at2"/>
<protein>
    <submittedName>
        <fullName evidence="3">DoxX family protein</fullName>
    </submittedName>
</protein>
<evidence type="ECO:0000256" key="1">
    <source>
        <dbReference type="SAM" id="Phobius"/>
    </source>
</evidence>
<dbReference type="AlphaFoldDB" id="A0A2M9ZST7"/>
<sequence>MVKNIGKYIYGAVMLIFGLSHLANGEKMAGMVPAFIPGGVIWVYVTGLALIAAAVSIFINKKTKLATLLLAILIGIFVATIHVPNVINKVPYAEVTLLKDVALIGAALIISGISKDND</sequence>
<keyword evidence="1" id="KW-0472">Membrane</keyword>
<feature type="transmembrane region" description="Helical" evidence="1">
    <location>
        <begin position="95"/>
        <end position="113"/>
    </location>
</feature>
<dbReference type="Proteomes" id="UP000231990">
    <property type="component" value="Unassembled WGS sequence"/>
</dbReference>
<proteinExistence type="predicted"/>
<name>A0A2M9ZST7_9LEPT</name>
<organism evidence="3 5">
    <name type="scientific">Leptospira perolatii</name>
    <dbReference type="NCBI Taxonomy" id="2023191"/>
    <lineage>
        <taxon>Bacteria</taxon>
        <taxon>Pseudomonadati</taxon>
        <taxon>Spirochaetota</taxon>
        <taxon>Spirochaetia</taxon>
        <taxon>Leptospirales</taxon>
        <taxon>Leptospiraceae</taxon>
        <taxon>Leptospira</taxon>
    </lineage>
</organism>
<dbReference type="EMBL" id="NPDY01000001">
    <property type="protein sequence ID" value="PJZ71495.1"/>
    <property type="molecule type" value="Genomic_DNA"/>
</dbReference>